<comment type="subcellular location">
    <subcellularLocation>
        <location evidence="1">Cell outer membrane</location>
    </subcellularLocation>
</comment>
<dbReference type="Gene3D" id="2.40.170.20">
    <property type="entry name" value="TonB-dependent receptor, beta-barrel domain"/>
    <property type="match status" value="1"/>
</dbReference>
<gene>
    <name evidence="6" type="ORF">FHS79_001446</name>
</gene>
<dbReference type="EMBL" id="JACIIV010000009">
    <property type="protein sequence ID" value="MBB6227280.1"/>
    <property type="molecule type" value="Genomic_DNA"/>
</dbReference>
<protein>
    <recommendedName>
        <fullName evidence="8">TonB-dependent receptor</fullName>
    </recommendedName>
</protein>
<reference evidence="6 7" key="1">
    <citation type="submission" date="2020-08" db="EMBL/GenBank/DDBJ databases">
        <title>Genomic Encyclopedia of Type Strains, Phase IV (KMG-IV): sequencing the most valuable type-strain genomes for metagenomic binning, comparative biology and taxonomic classification.</title>
        <authorList>
            <person name="Goeker M."/>
        </authorList>
    </citation>
    <scope>NUCLEOTIDE SEQUENCE [LARGE SCALE GENOMIC DNA]</scope>
    <source>
        <strain evidence="6 7">DSM 102189</strain>
    </source>
</reference>
<dbReference type="Proteomes" id="UP000538147">
    <property type="component" value="Unassembled WGS sequence"/>
</dbReference>
<evidence type="ECO:0000256" key="3">
    <source>
        <dbReference type="ARBA" id="ARBA00023237"/>
    </source>
</evidence>
<evidence type="ECO:0000256" key="1">
    <source>
        <dbReference type="ARBA" id="ARBA00004442"/>
    </source>
</evidence>
<accession>A0A841L4D1</accession>
<dbReference type="PANTHER" id="PTHR47234">
    <property type="match status" value="1"/>
</dbReference>
<dbReference type="SUPFAM" id="SSF56935">
    <property type="entry name" value="Porins"/>
    <property type="match status" value="1"/>
</dbReference>
<dbReference type="RefSeq" id="WP_184197569.1">
    <property type="nucleotide sequence ID" value="NZ_BMOX01000025.1"/>
</dbReference>
<comment type="caution">
    <text evidence="6">The sequence shown here is derived from an EMBL/GenBank/DDBJ whole genome shotgun (WGS) entry which is preliminary data.</text>
</comment>
<keyword evidence="7" id="KW-1185">Reference proteome</keyword>
<feature type="signal peptide" evidence="5">
    <location>
        <begin position="1"/>
        <end position="28"/>
    </location>
</feature>
<evidence type="ECO:0008006" key="8">
    <source>
        <dbReference type="Google" id="ProtNLM"/>
    </source>
</evidence>
<feature type="chain" id="PRO_5032947269" description="TonB-dependent receptor" evidence="5">
    <location>
        <begin position="29"/>
        <end position="949"/>
    </location>
</feature>
<name>A0A841L4D1_9SPHN</name>
<evidence type="ECO:0000313" key="7">
    <source>
        <dbReference type="Proteomes" id="UP000538147"/>
    </source>
</evidence>
<dbReference type="GO" id="GO:0009279">
    <property type="term" value="C:cell outer membrane"/>
    <property type="evidence" value="ECO:0007669"/>
    <property type="project" value="UniProtKB-SubCell"/>
</dbReference>
<dbReference type="InterPro" id="IPR036942">
    <property type="entry name" value="Beta-barrel_TonB_sf"/>
</dbReference>
<dbReference type="Gene3D" id="2.170.130.10">
    <property type="entry name" value="TonB-dependent receptor, plug domain"/>
    <property type="match status" value="1"/>
</dbReference>
<dbReference type="AlphaFoldDB" id="A0A841L4D1"/>
<evidence type="ECO:0000256" key="4">
    <source>
        <dbReference type="SAM" id="MobiDB-lite"/>
    </source>
</evidence>
<evidence type="ECO:0000313" key="6">
    <source>
        <dbReference type="EMBL" id="MBB6227280.1"/>
    </source>
</evidence>
<feature type="region of interest" description="Disordered" evidence="4">
    <location>
        <begin position="721"/>
        <end position="766"/>
    </location>
</feature>
<keyword evidence="3" id="KW-0998">Cell outer membrane</keyword>
<keyword evidence="2" id="KW-0472">Membrane</keyword>
<dbReference type="InterPro" id="IPR037066">
    <property type="entry name" value="Plug_dom_sf"/>
</dbReference>
<evidence type="ECO:0000256" key="5">
    <source>
        <dbReference type="SAM" id="SignalP"/>
    </source>
</evidence>
<evidence type="ECO:0000256" key="2">
    <source>
        <dbReference type="ARBA" id="ARBA00023136"/>
    </source>
</evidence>
<proteinExistence type="predicted"/>
<dbReference type="PANTHER" id="PTHR47234:SF1">
    <property type="entry name" value="TONB-DEPENDENT RECEPTOR"/>
    <property type="match status" value="1"/>
</dbReference>
<organism evidence="6 7">
    <name type="scientific">Polymorphobacter multimanifer</name>
    <dbReference type="NCBI Taxonomy" id="1070431"/>
    <lineage>
        <taxon>Bacteria</taxon>
        <taxon>Pseudomonadati</taxon>
        <taxon>Pseudomonadota</taxon>
        <taxon>Alphaproteobacteria</taxon>
        <taxon>Sphingomonadales</taxon>
        <taxon>Sphingosinicellaceae</taxon>
        <taxon>Polymorphobacter</taxon>
    </lineage>
</organism>
<feature type="compositionally biased region" description="Low complexity" evidence="4">
    <location>
        <begin position="721"/>
        <end position="739"/>
    </location>
</feature>
<feature type="compositionally biased region" description="Gly residues" evidence="4">
    <location>
        <begin position="740"/>
        <end position="766"/>
    </location>
</feature>
<sequence length="949" mass="99268">MTIPFRPALATSRHALALALVWTVPLAAAPVSAPSDILQPAPATGSEPPVAEDDVAIDPEEGEIVVTGTFQRGGVLGDIQAEVQLDAADISAFGAGSLADLLQELGPQLRSGRGRGGEPPVVLVNGRRVSGFAEIRNLPPEALERVDILPEEVALKYGFRADQRVINFVLRERFNAVTVELEPGFATDGGRSTLEAEGNLLRLSNGTRLSFEAEYERENPLLEAERLITTPPQGQPFSYAGGLAGQGGATAAAFGEIDPALSALLGTPTGLVGVPGVAATRAQVLADFGGAIANAADTTDLTPFRTLLPQTERLSLGATYNRNIGSVSATISGRFESNNSEARLGLPGVSLALPAANPFNPFANPVSLFRYGEGTGPLLRQTENLTGRVGVALNGDVGAWRWSLNVNYDRAETDTLTDRGLDTAALQARLDAGDPAFNPFSAGAIAGTLRQDRARATTDLGEAELVATGSPLLLPAGAVSTTFKAGFETRRQGSISDRGGLVQEVDLSRNQGRFQTSVDVPLTSTRNDVLAGIGDFSLNFNASLDQLSDLGSLVTYGYGLNWAPTSRLRLLVSVSEEEAAPSIQQLGNPLIVTPNVRVFDLVNGETVDITRLDGGNAGLSSDSRRVIKVGGNWKPFAASELSLSVNFIDSRLRGQVSGFPTATPEIEAAFPERFVRDDNGRLIQIDNRPINFAGADRQEIRTGLSLFQALKPSKAEQAAAEARRAQFAARRPAGAAAEGRPGGAGGGTGGGAGGRPGGGGGRGFGGPGGGGGRVFVSLFHTLHTINRISIREGVPDLDLLGGSATGARGGQPRHEVEFRVGANKAGFGGRLSLDWRAGTTVRTDPSSPVQADGDLRFGGLATMGLRLFADLGQQRTLVEAVPFLRGSRLSLNVDNLANARLQVRNRLGEVPIGYQPDQLDPLGRTIGVQFRKVFFARPPGGGTAGAPPA</sequence>
<keyword evidence="5" id="KW-0732">Signal</keyword>